<proteinExistence type="inferred from homology"/>
<keyword evidence="5" id="KW-1185">Reference proteome</keyword>
<keyword evidence="3" id="KW-0687">Ribonucleoprotein</keyword>
<dbReference type="GO" id="GO:0006412">
    <property type="term" value="P:translation"/>
    <property type="evidence" value="ECO:0007669"/>
    <property type="project" value="InterPro"/>
</dbReference>
<dbReference type="InterPro" id="IPR012340">
    <property type="entry name" value="NA-bd_OB-fold"/>
</dbReference>
<dbReference type="GO" id="GO:0005840">
    <property type="term" value="C:ribosome"/>
    <property type="evidence" value="ECO:0007669"/>
    <property type="project" value="UniProtKB-KW"/>
</dbReference>
<dbReference type="STRING" id="1246581.A0A2H9TP50"/>
<evidence type="ECO:0000256" key="3">
    <source>
        <dbReference type="ARBA" id="ARBA00023274"/>
    </source>
</evidence>
<organism evidence="4 5">
    <name type="scientific">Paramicrosporidium saccamoebae</name>
    <dbReference type="NCBI Taxonomy" id="1246581"/>
    <lineage>
        <taxon>Eukaryota</taxon>
        <taxon>Fungi</taxon>
        <taxon>Fungi incertae sedis</taxon>
        <taxon>Cryptomycota</taxon>
        <taxon>Cryptomycota incertae sedis</taxon>
        <taxon>Paramicrosporidium</taxon>
    </lineage>
</organism>
<dbReference type="Pfam" id="PF00366">
    <property type="entry name" value="Ribosomal_S17"/>
    <property type="match status" value="1"/>
</dbReference>
<dbReference type="AlphaFoldDB" id="A0A2H9TP50"/>
<name>A0A2H9TP50_9FUNG</name>
<evidence type="ECO:0000313" key="4">
    <source>
        <dbReference type="EMBL" id="PJF19528.1"/>
    </source>
</evidence>
<reference evidence="4 5" key="1">
    <citation type="submission" date="2016-10" db="EMBL/GenBank/DDBJ databases">
        <title>The genome of Paramicrosporidium saccamoebae is the missing link in understanding Cryptomycota and Microsporidia evolution.</title>
        <authorList>
            <person name="Quandt C.A."/>
            <person name="Beaudet D."/>
            <person name="Corsaro D."/>
            <person name="Michel R."/>
            <person name="Corradi N."/>
            <person name="James T."/>
        </authorList>
    </citation>
    <scope>NUCLEOTIDE SEQUENCE [LARGE SCALE GENOMIC DNA]</scope>
    <source>
        <strain evidence="4 5">KSL3</strain>
    </source>
</reference>
<gene>
    <name evidence="4" type="ORF">PSACC_00657</name>
</gene>
<comment type="caution">
    <text evidence="4">The sequence shown here is derived from an EMBL/GenBank/DDBJ whole genome shotgun (WGS) entry which is preliminary data.</text>
</comment>
<protein>
    <submittedName>
        <fullName evidence="4">30S ribosomal protein S17</fullName>
    </submittedName>
</protein>
<dbReference type="Proteomes" id="UP000240830">
    <property type="component" value="Unassembled WGS sequence"/>
</dbReference>
<dbReference type="GO" id="GO:0005739">
    <property type="term" value="C:mitochondrion"/>
    <property type="evidence" value="ECO:0007669"/>
    <property type="project" value="TreeGrafter"/>
</dbReference>
<sequence>MKKTAKVCVERLVKHQRYLKVMRLKKNYLVHDEHEMAVIGDVVAIEYSGKRSSRKAFTMTEILKEAKRYQHPVTGQVYTAPAAQAPAEAWRQLFPQ</sequence>
<evidence type="ECO:0000256" key="1">
    <source>
        <dbReference type="ARBA" id="ARBA00010254"/>
    </source>
</evidence>
<dbReference type="GO" id="GO:1990904">
    <property type="term" value="C:ribonucleoprotein complex"/>
    <property type="evidence" value="ECO:0007669"/>
    <property type="project" value="UniProtKB-KW"/>
</dbReference>
<dbReference type="PANTHER" id="PTHR10744:SF1">
    <property type="entry name" value="SMALL RIBOSOMAL SUBUNIT PROTEIN US17M"/>
    <property type="match status" value="1"/>
</dbReference>
<keyword evidence="2 4" id="KW-0689">Ribosomal protein</keyword>
<dbReference type="EMBL" id="MTSL01000054">
    <property type="protein sequence ID" value="PJF19528.1"/>
    <property type="molecule type" value="Genomic_DNA"/>
</dbReference>
<dbReference type="Gene3D" id="2.40.50.140">
    <property type="entry name" value="Nucleic acid-binding proteins"/>
    <property type="match status" value="1"/>
</dbReference>
<dbReference type="InterPro" id="IPR000266">
    <property type="entry name" value="Ribosomal_uS17"/>
</dbReference>
<accession>A0A2H9TP50</accession>
<evidence type="ECO:0000256" key="2">
    <source>
        <dbReference type="ARBA" id="ARBA00022980"/>
    </source>
</evidence>
<evidence type="ECO:0000313" key="5">
    <source>
        <dbReference type="Proteomes" id="UP000240830"/>
    </source>
</evidence>
<dbReference type="OrthoDB" id="274752at2759"/>
<dbReference type="SUPFAM" id="SSF50249">
    <property type="entry name" value="Nucleic acid-binding proteins"/>
    <property type="match status" value="1"/>
</dbReference>
<comment type="similarity">
    <text evidence="1">Belongs to the universal ribosomal protein uS17 family.</text>
</comment>
<dbReference type="CDD" id="cd00364">
    <property type="entry name" value="Ribosomal_uS17"/>
    <property type="match status" value="1"/>
</dbReference>
<dbReference type="GO" id="GO:0003735">
    <property type="term" value="F:structural constituent of ribosome"/>
    <property type="evidence" value="ECO:0007669"/>
    <property type="project" value="InterPro"/>
</dbReference>
<dbReference type="PANTHER" id="PTHR10744">
    <property type="entry name" value="40S RIBOSOMAL PROTEIN S11 FAMILY MEMBER"/>
    <property type="match status" value="1"/>
</dbReference>